<evidence type="ECO:0000256" key="1">
    <source>
        <dbReference type="ARBA" id="ARBA00004496"/>
    </source>
</evidence>
<comment type="subcellular location">
    <subcellularLocation>
        <location evidence="1">Cytoplasm</location>
    </subcellularLocation>
</comment>
<dbReference type="PANTHER" id="PTHR15239">
    <property type="entry name" value="NUCLEAR EXPORT MEDIATOR FACTOR NEMF"/>
    <property type="match status" value="1"/>
</dbReference>
<dbReference type="AlphaFoldDB" id="J7R8F8"/>
<dbReference type="Pfam" id="PF05670">
    <property type="entry name" value="NFACT-R_1"/>
    <property type="match status" value="1"/>
</dbReference>
<evidence type="ECO:0000259" key="7">
    <source>
        <dbReference type="Pfam" id="PF05670"/>
    </source>
</evidence>
<feature type="compositionally biased region" description="Basic and acidic residues" evidence="6">
    <location>
        <begin position="846"/>
        <end position="866"/>
    </location>
</feature>
<dbReference type="EMBL" id="HE978320">
    <property type="protein sequence ID" value="CCK71155.1"/>
    <property type="molecule type" value="Genomic_DNA"/>
</dbReference>
<feature type="region of interest" description="Disordered" evidence="6">
    <location>
        <begin position="986"/>
        <end position="1006"/>
    </location>
</feature>
<feature type="compositionally biased region" description="Basic residues" evidence="6">
    <location>
        <begin position="987"/>
        <end position="1006"/>
    </location>
</feature>
<feature type="compositionally biased region" description="Basic residues" evidence="6">
    <location>
        <begin position="480"/>
        <end position="489"/>
    </location>
</feature>
<keyword evidence="10" id="KW-1185">Reference proteome</keyword>
<comment type="similarity">
    <text evidence="2">Belongs to the NEMF family.</text>
</comment>
<dbReference type="GO" id="GO:0000049">
    <property type="term" value="F:tRNA binding"/>
    <property type="evidence" value="ECO:0007669"/>
    <property type="project" value="EnsemblFungi"/>
</dbReference>
<evidence type="ECO:0000256" key="6">
    <source>
        <dbReference type="SAM" id="MobiDB-lite"/>
    </source>
</evidence>
<evidence type="ECO:0000313" key="10">
    <source>
        <dbReference type="Proteomes" id="UP000006310"/>
    </source>
</evidence>
<protein>
    <recommendedName>
        <fullName evidence="5">Ribosome quality control complex subunit 2</fullName>
    </recommendedName>
</protein>
<dbReference type="Pfam" id="PF11923">
    <property type="entry name" value="NFACT-C"/>
    <property type="match status" value="1"/>
</dbReference>
<feature type="domain" description="NFACT protein C-terminal" evidence="8">
    <location>
        <begin position="883"/>
        <end position="981"/>
    </location>
</feature>
<accession>J7R8F8</accession>
<evidence type="ECO:0000256" key="4">
    <source>
        <dbReference type="ARBA" id="ARBA00023054"/>
    </source>
</evidence>
<evidence type="ECO:0000313" key="9">
    <source>
        <dbReference type="EMBL" id="CCK71155.1"/>
    </source>
</evidence>
<dbReference type="GO" id="GO:1990112">
    <property type="term" value="C:RQC complex"/>
    <property type="evidence" value="ECO:0007669"/>
    <property type="project" value="EnsemblFungi"/>
</dbReference>
<dbReference type="PANTHER" id="PTHR15239:SF6">
    <property type="entry name" value="RIBOSOME QUALITY CONTROL COMPLEX SUBUNIT NEMF"/>
    <property type="match status" value="1"/>
</dbReference>
<dbReference type="FunFam" id="2.30.310.10:FF:000003">
    <property type="entry name" value="Zinc knuckle domain containing protein"/>
    <property type="match status" value="1"/>
</dbReference>
<organism evidence="9 10">
    <name type="scientific">Huiozyma naganishii (strain ATCC MYA-139 / BCRC 22969 / CBS 8797 / KCTC 17520 / NBRC 10181 / NCYC 3082 / Yp74L-3)</name>
    <name type="common">Yeast</name>
    <name type="synonym">Kazachstania naganishii</name>
    <dbReference type="NCBI Taxonomy" id="1071383"/>
    <lineage>
        <taxon>Eukaryota</taxon>
        <taxon>Fungi</taxon>
        <taxon>Dikarya</taxon>
        <taxon>Ascomycota</taxon>
        <taxon>Saccharomycotina</taxon>
        <taxon>Saccharomycetes</taxon>
        <taxon>Saccharomycetales</taxon>
        <taxon>Saccharomycetaceae</taxon>
        <taxon>Huiozyma</taxon>
    </lineage>
</organism>
<dbReference type="InterPro" id="IPR008532">
    <property type="entry name" value="NFACT_RNA-bd"/>
</dbReference>
<dbReference type="InterPro" id="IPR021846">
    <property type="entry name" value="NFACT-C"/>
</dbReference>
<feature type="region of interest" description="Disordered" evidence="6">
    <location>
        <begin position="762"/>
        <end position="785"/>
    </location>
</feature>
<reference evidence="9 10" key="1">
    <citation type="journal article" date="2011" name="Proc. Natl. Acad. Sci. U.S.A.">
        <title>Evolutionary erosion of yeast sex chromosomes by mating-type switching accidents.</title>
        <authorList>
            <person name="Gordon J.L."/>
            <person name="Armisen D."/>
            <person name="Proux-Wera E."/>
            <person name="Oheigeartaigh S.S."/>
            <person name="Byrne K.P."/>
            <person name="Wolfe K.H."/>
        </authorList>
    </citation>
    <scope>NUCLEOTIDE SEQUENCE [LARGE SCALE GENOMIC DNA]</scope>
    <source>
        <strain evidence="10">ATCC MYA-139 / BCRC 22969 / CBS 8797 / CCRC 22969 / KCTC 17520 / NBRC 10181 / NCYC 3082</strain>
    </source>
</reference>
<dbReference type="GO" id="GO:0043043">
    <property type="term" value="P:peptide biosynthetic process"/>
    <property type="evidence" value="ECO:0007669"/>
    <property type="project" value="EnsemblFungi"/>
</dbReference>
<feature type="region of interest" description="Disordered" evidence="6">
    <location>
        <begin position="441"/>
        <end position="489"/>
    </location>
</feature>
<dbReference type="eggNOG" id="KOG2030">
    <property type="taxonomic scope" value="Eukaryota"/>
</dbReference>
<dbReference type="Gene3D" id="2.30.310.10">
    <property type="entry name" value="ibrinogen binding protein from staphylococcus aureus domain"/>
    <property type="match status" value="1"/>
</dbReference>
<feature type="domain" description="NFACT RNA-binding" evidence="7">
    <location>
        <begin position="568"/>
        <end position="674"/>
    </location>
</feature>
<keyword evidence="3" id="KW-0963">Cytoplasm</keyword>
<dbReference type="OrthoDB" id="207084at2759"/>
<dbReference type="GO" id="GO:0022626">
    <property type="term" value="C:cytosolic ribosome"/>
    <property type="evidence" value="ECO:0007669"/>
    <property type="project" value="EnsemblFungi"/>
</dbReference>
<evidence type="ECO:0000256" key="2">
    <source>
        <dbReference type="ARBA" id="ARBA00008318"/>
    </source>
</evidence>
<evidence type="ECO:0000256" key="3">
    <source>
        <dbReference type="ARBA" id="ARBA00022490"/>
    </source>
</evidence>
<feature type="region of interest" description="Disordered" evidence="6">
    <location>
        <begin position="846"/>
        <end position="870"/>
    </location>
</feature>
<name>J7R8F8_HUIN7</name>
<evidence type="ECO:0000259" key="8">
    <source>
        <dbReference type="Pfam" id="PF11923"/>
    </source>
</evidence>
<reference evidence="10" key="2">
    <citation type="submission" date="2012-08" db="EMBL/GenBank/DDBJ databases">
        <title>Genome sequence of Kazachstania naganishii.</title>
        <authorList>
            <person name="Gordon J.L."/>
            <person name="Armisen D."/>
            <person name="Proux-Wera E."/>
            <person name="OhEigeartaigh S.S."/>
            <person name="Byrne K.P."/>
            <person name="Wolfe K.H."/>
        </authorList>
    </citation>
    <scope>NUCLEOTIDE SEQUENCE [LARGE SCALE GENOMIC DNA]</scope>
    <source>
        <strain evidence="10">ATCC MYA-139 / BCRC 22969 / CBS 8797 / CCRC 22969 / KCTC 17520 / NBRC 10181 / NCYC 3082</strain>
    </source>
</reference>
<keyword evidence="4" id="KW-0175">Coiled coil</keyword>
<proteinExistence type="inferred from homology"/>
<dbReference type="Pfam" id="PF05833">
    <property type="entry name" value="NFACT_N"/>
    <property type="match status" value="1"/>
</dbReference>
<dbReference type="GO" id="GO:0140708">
    <property type="term" value="P:CAT tailing"/>
    <property type="evidence" value="ECO:0007669"/>
    <property type="project" value="EnsemblFungi"/>
</dbReference>
<sequence length="1006" mass="115357">MKQRLGALDIQLLVPELSTALESYRLNNIYNVADSSRQFLLKFNKPDSKINVVVDCGLKIYMTEFSRDIPPVPSGFVVKLRKHLKAKRLTALRQVLDDRIIVLQFADGKNYLVLEFFSAGNVILLDETRKILLVQRVVHEHQNRVGETYNMFDESLFSRTNIDHRMEHFEFDANTVRTWLDAELQNDVIPSASGPAGEGQKRKKRSIHRVLLGHVPYFLSDLLSKRLKEKEFDPAGLFTDFVEKTDTISEILKDVQQEYQELLTTTENCGYIVAKKNPNFEPSRDQEDLEYFFENFHPFKPFIKECERSILHVLKIEGTYNRTVDKFFSTLESSKYAMKIQNQETLAGKKLEEARSENGKRIQALIDVQSQNEQKGHLIITHAELVEDAKGAVQGLLDQQLDWNIIEKLIITEQKKGNKIAKAIKLPLKLKKNTIVLELPLEDNNDTEDDTELSEEVDSSDISSSELSSDEESDQGSTQHQHRKSNRIRALKPTTVSVDIKLDLSTYANASEYFMVKKHTVEKQKKVEQNLDKAMKNIETKVNKQLNSKLKESHKVLKRLRTPYFFEKYNWFISSEGHLVLMGKSDIETDQLYSKYITPDDIYVSNEFGSHVWIKNPKKTEVPPNTIMQAGIFAMAASVAWSKKLSSSPYFCSASNVSKFSANDNTVLPQGCYRLIDEREKVVLPPAQLVMGLGFFWKVKVDDASEESEDDEMEGDEENDVVAKLEEEIPATHQEKVTDDGGNSVADDLKDTTMGIEKEIEDMKVSADNDDKEEGSATGSSGSIPENMSVAETIVGDIKKNVRGKKGKLKKMQRKYRDQDENERLLKLEALGTLKGIEKQRKKEQEELQKEQERTYKKERRERQREQQTLQFTQKKKVKINYDKFEKELKSSLSNEDEILDIVPVFAPWPALAKFKYKVKLVPGSAKKTKAMTEMLHYFLNREVDTSCIDKLLDWPKEHEVIKTLTAQDLVIRLCVDKLNLLLPSSSKKKVRSSKGKASKHNSKKK</sequence>
<dbReference type="OMA" id="MFLEFFA"/>
<dbReference type="GO" id="GO:1904678">
    <property type="term" value="F:alpha-aminoacyl-tRNA binding"/>
    <property type="evidence" value="ECO:0007669"/>
    <property type="project" value="EnsemblFungi"/>
</dbReference>
<dbReference type="GeneID" id="34526879"/>
<dbReference type="Proteomes" id="UP000006310">
    <property type="component" value="Chromosome 7"/>
</dbReference>
<dbReference type="GO" id="GO:0043023">
    <property type="term" value="F:ribosomal large subunit binding"/>
    <property type="evidence" value="ECO:0007669"/>
    <property type="project" value="EnsemblFungi"/>
</dbReference>
<dbReference type="GO" id="GO:0010494">
    <property type="term" value="C:cytoplasmic stress granule"/>
    <property type="evidence" value="ECO:0007669"/>
    <property type="project" value="EnsemblFungi"/>
</dbReference>
<dbReference type="KEGG" id="kng:KNAG_0G00970"/>
<feature type="compositionally biased region" description="Acidic residues" evidence="6">
    <location>
        <begin position="441"/>
        <end position="459"/>
    </location>
</feature>
<dbReference type="STRING" id="1071383.J7R8F8"/>
<gene>
    <name evidence="9" type="primary">KNAG0G00970</name>
    <name evidence="9" type="ordered locus">KNAG_0G00970</name>
</gene>
<dbReference type="RefSeq" id="XP_022465401.1">
    <property type="nucleotide sequence ID" value="XM_022608957.1"/>
</dbReference>
<dbReference type="HOGENOM" id="CLU_003612_1_1_1"/>
<dbReference type="InterPro" id="IPR051608">
    <property type="entry name" value="RQC_Subunit_NEMF"/>
</dbReference>
<evidence type="ECO:0000256" key="5">
    <source>
        <dbReference type="ARBA" id="ARBA00070414"/>
    </source>
</evidence>